<reference evidence="1" key="1">
    <citation type="submission" date="2022-10" db="EMBL/GenBank/DDBJ databases">
        <title>Complete Genome of Trichothecium roseum strain YXFP-22015, a Plant Pathogen Isolated from Citrus.</title>
        <authorList>
            <person name="Wang Y."/>
            <person name="Zhu L."/>
        </authorList>
    </citation>
    <scope>NUCLEOTIDE SEQUENCE</scope>
    <source>
        <strain evidence="1">YXFP-22015</strain>
    </source>
</reference>
<dbReference type="EMBL" id="CM047940">
    <property type="protein sequence ID" value="KAI9904563.1"/>
    <property type="molecule type" value="Genomic_DNA"/>
</dbReference>
<name>A0ACC0VFL2_9HYPO</name>
<dbReference type="Proteomes" id="UP001163324">
    <property type="component" value="Chromosome 1"/>
</dbReference>
<protein>
    <submittedName>
        <fullName evidence="1">Uncharacterized protein</fullName>
    </submittedName>
</protein>
<comment type="caution">
    <text evidence="1">The sequence shown here is derived from an EMBL/GenBank/DDBJ whole genome shotgun (WGS) entry which is preliminary data.</text>
</comment>
<sequence length="431" mass="46696">MATTQVQYELDEIRPASPSPRADGDGFNEHHDEDAALNQPQQVAKHVVWKLVAVNWAMFVAGMNDGSTGALIPSIRTAYDADLLFVAIVYLVNFSGWLIAAFTNAHITAWLGMGGVLVVSATSQVVAYSLNFWEPPYPVFCLSFFFSGFAIAYMDAQANTFVASLDDSHRWLGILHSVYGLGALVSPLAATALASETPHWHYYYAVLLGCAASNIALLAWTFRAEIRNRPRASKSGADKQLKSALSQRSVWILSLFFFLYVGAEVTAGGWVVEFLISVRNGSPSQVGYVASGFWGGLALGRLLLADVTHKFGERRMVFFYIILGLVMQLLFWFVPNIVANAVVISLLGFVIAPLFPAGISILTRLLPRDLHVASIGLTATIGQAGSAAFPFLTGAVASKAGVTVLQPIMVALLGGMFVLWALMPRIKKQTE</sequence>
<organism evidence="1 2">
    <name type="scientific">Trichothecium roseum</name>
    <dbReference type="NCBI Taxonomy" id="47278"/>
    <lineage>
        <taxon>Eukaryota</taxon>
        <taxon>Fungi</taxon>
        <taxon>Dikarya</taxon>
        <taxon>Ascomycota</taxon>
        <taxon>Pezizomycotina</taxon>
        <taxon>Sordariomycetes</taxon>
        <taxon>Hypocreomycetidae</taxon>
        <taxon>Hypocreales</taxon>
        <taxon>Hypocreales incertae sedis</taxon>
        <taxon>Trichothecium</taxon>
    </lineage>
</organism>
<accession>A0ACC0VFL2</accession>
<proteinExistence type="predicted"/>
<evidence type="ECO:0000313" key="2">
    <source>
        <dbReference type="Proteomes" id="UP001163324"/>
    </source>
</evidence>
<gene>
    <name evidence="1" type="ORF">N3K66_001092</name>
</gene>
<keyword evidence="2" id="KW-1185">Reference proteome</keyword>
<evidence type="ECO:0000313" key="1">
    <source>
        <dbReference type="EMBL" id="KAI9904563.1"/>
    </source>
</evidence>